<protein>
    <submittedName>
        <fullName evidence="7">Cytochrome c oxidase subunit VIa-domain-containing protein</fullName>
    </submittedName>
</protein>
<evidence type="ECO:0000313" key="7">
    <source>
        <dbReference type="EMBL" id="KAI9246454.1"/>
    </source>
</evidence>
<evidence type="ECO:0000313" key="8">
    <source>
        <dbReference type="Proteomes" id="UP001209540"/>
    </source>
</evidence>
<keyword evidence="3" id="KW-0809">Transit peptide</keyword>
<keyword evidence="5" id="KW-0472">Membrane</keyword>
<dbReference type="InterPro" id="IPR001349">
    <property type="entry name" value="Cyt_c_oxidase_su6a"/>
</dbReference>
<evidence type="ECO:0000256" key="2">
    <source>
        <dbReference type="ARBA" id="ARBA00022792"/>
    </source>
</evidence>
<evidence type="ECO:0000256" key="6">
    <source>
        <dbReference type="RuleBase" id="RU004396"/>
    </source>
</evidence>
<keyword evidence="4" id="KW-0496">Mitochondrion</keyword>
<reference evidence="7" key="1">
    <citation type="journal article" date="2022" name="IScience">
        <title>Evolution of zygomycete secretomes and the origins of terrestrial fungal ecologies.</title>
        <authorList>
            <person name="Chang Y."/>
            <person name="Wang Y."/>
            <person name="Mondo S."/>
            <person name="Ahrendt S."/>
            <person name="Andreopoulos W."/>
            <person name="Barry K."/>
            <person name="Beard J."/>
            <person name="Benny G.L."/>
            <person name="Blankenship S."/>
            <person name="Bonito G."/>
            <person name="Cuomo C."/>
            <person name="Desiro A."/>
            <person name="Gervers K.A."/>
            <person name="Hundley H."/>
            <person name="Kuo A."/>
            <person name="LaButti K."/>
            <person name="Lang B.F."/>
            <person name="Lipzen A."/>
            <person name="O'Donnell K."/>
            <person name="Pangilinan J."/>
            <person name="Reynolds N."/>
            <person name="Sandor L."/>
            <person name="Smith M.E."/>
            <person name="Tsang A."/>
            <person name="Grigoriev I.V."/>
            <person name="Stajich J.E."/>
            <person name="Spatafora J.W."/>
        </authorList>
    </citation>
    <scope>NUCLEOTIDE SEQUENCE</scope>
    <source>
        <strain evidence="7">RSA 2281</strain>
    </source>
</reference>
<dbReference type="SUPFAM" id="SSF81411">
    <property type="entry name" value="Mitochondrial cytochrome c oxidase subunit VIa"/>
    <property type="match status" value="1"/>
</dbReference>
<reference evidence="7" key="2">
    <citation type="submission" date="2023-02" db="EMBL/GenBank/DDBJ databases">
        <authorList>
            <consortium name="DOE Joint Genome Institute"/>
            <person name="Mondo S.J."/>
            <person name="Chang Y."/>
            <person name="Wang Y."/>
            <person name="Ahrendt S."/>
            <person name="Andreopoulos W."/>
            <person name="Barry K."/>
            <person name="Beard J."/>
            <person name="Benny G.L."/>
            <person name="Blankenship S."/>
            <person name="Bonito G."/>
            <person name="Cuomo C."/>
            <person name="Desiro A."/>
            <person name="Gervers K.A."/>
            <person name="Hundley H."/>
            <person name="Kuo A."/>
            <person name="LaButti K."/>
            <person name="Lang B.F."/>
            <person name="Lipzen A."/>
            <person name="O'Donnell K."/>
            <person name="Pangilinan J."/>
            <person name="Reynolds N."/>
            <person name="Sandor L."/>
            <person name="Smith M.W."/>
            <person name="Tsang A."/>
            <person name="Grigoriev I.V."/>
            <person name="Stajich J.E."/>
            <person name="Spatafora J.W."/>
        </authorList>
    </citation>
    <scope>NUCLEOTIDE SEQUENCE</scope>
    <source>
        <strain evidence="7">RSA 2281</strain>
    </source>
</reference>
<dbReference type="GO" id="GO:0005743">
    <property type="term" value="C:mitochondrial inner membrane"/>
    <property type="evidence" value="ECO:0007669"/>
    <property type="project" value="UniProtKB-SubCell"/>
</dbReference>
<keyword evidence="8" id="KW-1185">Reference proteome</keyword>
<comment type="similarity">
    <text evidence="6">Belongs to the cytochrome c oxidase subunit 6A family.</text>
</comment>
<sequence>MASRALFNSQLTQIAKRPGVRYTSQFVAQREAVKHHAAESAETWKKISLFVCIPALLASGINAYNLAVAHMKHQEEHPHKFVHYPYMNWRVKDYFWGKDSLFFNPKVNHSVEDED</sequence>
<dbReference type="Gene3D" id="4.10.95.10">
    <property type="entry name" value="Cytochrome c oxidase, subunit VIa"/>
    <property type="match status" value="1"/>
</dbReference>
<comment type="subcellular location">
    <subcellularLocation>
        <location evidence="1">Mitochondrion inner membrane</location>
    </subcellularLocation>
</comment>
<evidence type="ECO:0000256" key="1">
    <source>
        <dbReference type="ARBA" id="ARBA00004273"/>
    </source>
</evidence>
<dbReference type="InterPro" id="IPR036418">
    <property type="entry name" value="Cyt_c_oxidase_su6a_sf"/>
</dbReference>
<evidence type="ECO:0000256" key="4">
    <source>
        <dbReference type="ARBA" id="ARBA00023128"/>
    </source>
</evidence>
<dbReference type="PANTHER" id="PTHR11504:SF0">
    <property type="entry name" value="CYTOCHROME C OXIDASE SUBUNIT"/>
    <property type="match status" value="1"/>
</dbReference>
<evidence type="ECO:0000256" key="3">
    <source>
        <dbReference type="ARBA" id="ARBA00022946"/>
    </source>
</evidence>
<comment type="caution">
    <text evidence="7">The sequence shown here is derived from an EMBL/GenBank/DDBJ whole genome shotgun (WGS) entry which is preliminary data.</text>
</comment>
<dbReference type="GO" id="GO:0006123">
    <property type="term" value="P:mitochondrial electron transport, cytochrome c to oxygen"/>
    <property type="evidence" value="ECO:0007669"/>
    <property type="project" value="TreeGrafter"/>
</dbReference>
<gene>
    <name evidence="7" type="ORF">BDA99DRAFT_565485</name>
</gene>
<dbReference type="GO" id="GO:0030234">
    <property type="term" value="F:enzyme regulator activity"/>
    <property type="evidence" value="ECO:0007669"/>
    <property type="project" value="TreeGrafter"/>
</dbReference>
<dbReference type="Proteomes" id="UP001209540">
    <property type="component" value="Unassembled WGS sequence"/>
</dbReference>
<organism evidence="7 8">
    <name type="scientific">Phascolomyces articulosus</name>
    <dbReference type="NCBI Taxonomy" id="60185"/>
    <lineage>
        <taxon>Eukaryota</taxon>
        <taxon>Fungi</taxon>
        <taxon>Fungi incertae sedis</taxon>
        <taxon>Mucoromycota</taxon>
        <taxon>Mucoromycotina</taxon>
        <taxon>Mucoromycetes</taxon>
        <taxon>Mucorales</taxon>
        <taxon>Lichtheimiaceae</taxon>
        <taxon>Phascolomyces</taxon>
    </lineage>
</organism>
<dbReference type="EMBL" id="JAIXMP010000046">
    <property type="protein sequence ID" value="KAI9246454.1"/>
    <property type="molecule type" value="Genomic_DNA"/>
</dbReference>
<dbReference type="Pfam" id="PF02046">
    <property type="entry name" value="COX6A"/>
    <property type="match status" value="1"/>
</dbReference>
<accession>A0AAD5P9M7</accession>
<dbReference type="AlphaFoldDB" id="A0AAD5P9M7"/>
<proteinExistence type="inferred from homology"/>
<keyword evidence="2" id="KW-0999">Mitochondrion inner membrane</keyword>
<evidence type="ECO:0000256" key="5">
    <source>
        <dbReference type="ARBA" id="ARBA00023136"/>
    </source>
</evidence>
<name>A0AAD5P9M7_9FUNG</name>
<dbReference type="PANTHER" id="PTHR11504">
    <property type="entry name" value="CYTOCHROME C OXIDASE POLYPEPTIDE VIA"/>
    <property type="match status" value="1"/>
</dbReference>